<evidence type="ECO:0000256" key="2">
    <source>
        <dbReference type="SAM" id="MobiDB-lite"/>
    </source>
</evidence>
<evidence type="ECO:0000313" key="4">
    <source>
        <dbReference type="Proteomes" id="UP000009168"/>
    </source>
</evidence>
<dbReference type="InParanoid" id="Q22MZ6"/>
<dbReference type="STRING" id="312017.Q22MZ6"/>
<dbReference type="EMBL" id="GG662720">
    <property type="protein sequence ID" value="EAR86372.1"/>
    <property type="molecule type" value="Genomic_DNA"/>
</dbReference>
<dbReference type="KEGG" id="tet:TTHERM_00028780"/>
<gene>
    <name evidence="3" type="ORF">TTHERM_00028780</name>
</gene>
<feature type="compositionally biased region" description="Polar residues" evidence="2">
    <location>
        <begin position="932"/>
        <end position="955"/>
    </location>
</feature>
<feature type="region of interest" description="Disordered" evidence="2">
    <location>
        <begin position="901"/>
        <end position="964"/>
    </location>
</feature>
<dbReference type="OMA" id="YENINYE"/>
<feature type="coiled-coil region" evidence="1">
    <location>
        <begin position="701"/>
        <end position="735"/>
    </location>
</feature>
<dbReference type="GeneID" id="7833556"/>
<dbReference type="RefSeq" id="XP_976874.1">
    <property type="nucleotide sequence ID" value="XM_971781.1"/>
</dbReference>
<reference evidence="4" key="1">
    <citation type="journal article" date="2006" name="PLoS Biol.">
        <title>Macronuclear genome sequence of the ciliate Tetrahymena thermophila, a model eukaryote.</title>
        <authorList>
            <person name="Eisen J.A."/>
            <person name="Coyne R.S."/>
            <person name="Wu M."/>
            <person name="Wu D."/>
            <person name="Thiagarajan M."/>
            <person name="Wortman J.R."/>
            <person name="Badger J.H."/>
            <person name="Ren Q."/>
            <person name="Amedeo P."/>
            <person name="Jones K.M."/>
            <person name="Tallon L.J."/>
            <person name="Delcher A.L."/>
            <person name="Salzberg S.L."/>
            <person name="Silva J.C."/>
            <person name="Haas B.J."/>
            <person name="Majoros W.H."/>
            <person name="Farzad M."/>
            <person name="Carlton J.M."/>
            <person name="Smith R.K. Jr."/>
            <person name="Garg J."/>
            <person name="Pearlman R.E."/>
            <person name="Karrer K.M."/>
            <person name="Sun L."/>
            <person name="Manning G."/>
            <person name="Elde N.C."/>
            <person name="Turkewitz A.P."/>
            <person name="Asai D.J."/>
            <person name="Wilkes D.E."/>
            <person name="Wang Y."/>
            <person name="Cai H."/>
            <person name="Collins K."/>
            <person name="Stewart B.A."/>
            <person name="Lee S.R."/>
            <person name="Wilamowska K."/>
            <person name="Weinberg Z."/>
            <person name="Ruzzo W.L."/>
            <person name="Wloga D."/>
            <person name="Gaertig J."/>
            <person name="Frankel J."/>
            <person name="Tsao C.-C."/>
            <person name="Gorovsky M.A."/>
            <person name="Keeling P.J."/>
            <person name="Waller R.F."/>
            <person name="Patron N.J."/>
            <person name="Cherry J.M."/>
            <person name="Stover N.A."/>
            <person name="Krieger C.J."/>
            <person name="del Toro C."/>
            <person name="Ryder H.F."/>
            <person name="Williamson S.C."/>
            <person name="Barbeau R.A."/>
            <person name="Hamilton E.P."/>
            <person name="Orias E."/>
        </authorList>
    </citation>
    <scope>NUCLEOTIDE SEQUENCE [LARGE SCALE GENOMIC DNA]</scope>
    <source>
        <strain evidence="4">SB210</strain>
    </source>
</reference>
<dbReference type="Proteomes" id="UP000009168">
    <property type="component" value="Unassembled WGS sequence"/>
</dbReference>
<dbReference type="eggNOG" id="ENOG502SVK2">
    <property type="taxonomic scope" value="Eukaryota"/>
</dbReference>
<dbReference type="PANTHER" id="PTHR38150">
    <property type="entry name" value="EF-HAND DOMAIN-CONTAINING PROTEIN"/>
    <property type="match status" value="1"/>
</dbReference>
<feature type="coiled-coil region" evidence="1">
    <location>
        <begin position="136"/>
        <end position="191"/>
    </location>
</feature>
<name>Q22MZ6_TETTS</name>
<sequence length="983" mass="114080">MSYELAGPQAVQDMIEDQVYHIHVAGSEMQQQQDPNLLLHHDDLHQQHHHRMNAHDFQQEQEQQIANQLIQQQHLLAQHEEQISANQPMNFTENYENINYELALKLFKQMPQTQLDANSLTILKQQEEGLKIFSQLDALEKEIAKKKNEQEYQLKRIEQNQLKASQQGALVTSMSNNNNTMTNQANLLENRSLVNSYVLQNSSQIENYGILQGKNIQKSNNKDLFYGSSQSQNQFSEGKYGIAASLRNQSLGSPNNAYTTKKDVLSFNTKEELKCTFHPTINKKSEKIVKRGQGDKDYSVKYLYQDFLQRQEKEKLKKEQEIQTLKAQMTKSKIDPKSQKIILKKIDKVLSFIINQVQEGDYISYENLGYIYQEIGLFRALQFQKDQNQTSLYLNDRKNIDMNRMQQEMKFHEQSYRILNLNNAESGVPKKLAFDVLMVLIEKKILNPQAETYIKEILINGLQINQASTNQEERLLILQQLLQESNVPQDSLSHGECWDIPQLVANFRKLHDDKTNLMEWYSSKNNNILNDIKFMSDQSNFVEAANEPTQNNLDSNGGKSKKLRNSMTNAELKFHPVINKKSKILDSCLMMSQSGTYFTKAQTAKNAASLNPIDNFTSELSLSQKSGKKQDSQKKRYEILYEHSKYLEQKKKEQKEIIEKEQNNKCTFKPIVNQKSFVLQQSKVLIEGQNQQQGDIKKPVYEKLYEKHQTKEEELNNVRSKVKEQRELKEEQECTFRPNINYNIPIVKTPEEQEKLLNIKGTQQILERLQKARNQQVEKESFFERQRQALSQNVSRFTETRPFSFDQQNSLKCIGNQSMRKEREIIGNVDVNFSKGKKGRIIIYKGDNPEDLALNFAKIYSLNDDMRFTLKEMIAEYIQKMENEATSSEDENRQNRQDLNQAKQNQPNNDEDQEDQGISNKSVRGDDYEEGNGTSAIDSVDNNNQIQSKENTSDQGEVANAEQIKEIVQNLVGENQNNQEGKE</sequence>
<protein>
    <submittedName>
        <fullName evidence="3">Uncharacterized protein</fullName>
    </submittedName>
</protein>
<accession>Q22MZ6</accession>
<dbReference type="HOGENOM" id="CLU_303173_0_0_1"/>
<feature type="coiled-coil region" evidence="1">
    <location>
        <begin position="395"/>
        <end position="422"/>
    </location>
</feature>
<organism evidence="3 4">
    <name type="scientific">Tetrahymena thermophila (strain SB210)</name>
    <dbReference type="NCBI Taxonomy" id="312017"/>
    <lineage>
        <taxon>Eukaryota</taxon>
        <taxon>Sar</taxon>
        <taxon>Alveolata</taxon>
        <taxon>Ciliophora</taxon>
        <taxon>Intramacronucleata</taxon>
        <taxon>Oligohymenophorea</taxon>
        <taxon>Hymenostomatida</taxon>
        <taxon>Tetrahymenina</taxon>
        <taxon>Tetrahymenidae</taxon>
        <taxon>Tetrahymena</taxon>
    </lineage>
</organism>
<dbReference type="PANTHER" id="PTHR38150:SF1">
    <property type="entry name" value="PFU DOMAIN-CONTAINING PROTEIN"/>
    <property type="match status" value="1"/>
</dbReference>
<proteinExistence type="predicted"/>
<evidence type="ECO:0000313" key="3">
    <source>
        <dbReference type="EMBL" id="EAR86372.1"/>
    </source>
</evidence>
<dbReference type="AlphaFoldDB" id="Q22MZ6"/>
<keyword evidence="1" id="KW-0175">Coiled coil</keyword>
<evidence type="ECO:0000256" key="1">
    <source>
        <dbReference type="SAM" id="Coils"/>
    </source>
</evidence>
<dbReference type="OrthoDB" id="195145at2759"/>
<keyword evidence="4" id="KW-1185">Reference proteome</keyword>